<comment type="caution">
    <text evidence="1">The sequence shown here is derived from an EMBL/GenBank/DDBJ whole genome shotgun (WGS) entry which is preliminary data.</text>
</comment>
<dbReference type="Proteomes" id="UP001234297">
    <property type="component" value="Chromosome 3"/>
</dbReference>
<name>A0ACC2LS25_PERAE</name>
<dbReference type="EMBL" id="CM056811">
    <property type="protein sequence ID" value="KAJ8635968.1"/>
    <property type="molecule type" value="Genomic_DNA"/>
</dbReference>
<sequence>MAREAYRVLSDPVLREDYDYRLKNGRVQSHKSPMTRKNGFGDSESQLEDLMGRSSLRESISSSWERRMRAAAAAQRN</sequence>
<proteinExistence type="predicted"/>
<gene>
    <name evidence="1" type="ORF">MRB53_010235</name>
</gene>
<keyword evidence="2" id="KW-1185">Reference proteome</keyword>
<accession>A0ACC2LS25</accession>
<evidence type="ECO:0000313" key="1">
    <source>
        <dbReference type="EMBL" id="KAJ8635968.1"/>
    </source>
</evidence>
<protein>
    <submittedName>
        <fullName evidence="1">Uncharacterized protein</fullName>
    </submittedName>
</protein>
<organism evidence="1 2">
    <name type="scientific">Persea americana</name>
    <name type="common">Avocado</name>
    <dbReference type="NCBI Taxonomy" id="3435"/>
    <lineage>
        <taxon>Eukaryota</taxon>
        <taxon>Viridiplantae</taxon>
        <taxon>Streptophyta</taxon>
        <taxon>Embryophyta</taxon>
        <taxon>Tracheophyta</taxon>
        <taxon>Spermatophyta</taxon>
        <taxon>Magnoliopsida</taxon>
        <taxon>Magnoliidae</taxon>
        <taxon>Laurales</taxon>
        <taxon>Lauraceae</taxon>
        <taxon>Persea</taxon>
    </lineage>
</organism>
<evidence type="ECO:0000313" key="2">
    <source>
        <dbReference type="Proteomes" id="UP001234297"/>
    </source>
</evidence>
<reference evidence="1 2" key="1">
    <citation type="journal article" date="2022" name="Hortic Res">
        <title>A haplotype resolved chromosomal level avocado genome allows analysis of novel avocado genes.</title>
        <authorList>
            <person name="Nath O."/>
            <person name="Fletcher S.J."/>
            <person name="Hayward A."/>
            <person name="Shaw L.M."/>
            <person name="Masouleh A.K."/>
            <person name="Furtado A."/>
            <person name="Henry R.J."/>
            <person name="Mitter N."/>
        </authorList>
    </citation>
    <scope>NUCLEOTIDE SEQUENCE [LARGE SCALE GENOMIC DNA]</scope>
    <source>
        <strain evidence="2">cv. Hass</strain>
    </source>
</reference>